<dbReference type="RefSeq" id="WP_309489521.1">
    <property type="nucleotide sequence ID" value="NZ_JAENIG010000004.1"/>
</dbReference>
<comment type="caution">
    <text evidence="2">The sequence shown here is derived from an EMBL/GenBank/DDBJ whole genome shotgun (WGS) entry which is preliminary data.</text>
</comment>
<dbReference type="InterPro" id="IPR018550">
    <property type="entry name" value="Lipid-A_deacylase-rel"/>
</dbReference>
<protein>
    <submittedName>
        <fullName evidence="2">Acyloxyacyl hydrolase</fullName>
    </submittedName>
</protein>
<name>A0AAE2VBW9_9BACT</name>
<evidence type="ECO:0000256" key="1">
    <source>
        <dbReference type="SAM" id="SignalP"/>
    </source>
</evidence>
<dbReference type="GO" id="GO:0016787">
    <property type="term" value="F:hydrolase activity"/>
    <property type="evidence" value="ECO:0007669"/>
    <property type="project" value="UniProtKB-KW"/>
</dbReference>
<dbReference type="SUPFAM" id="SSF56925">
    <property type="entry name" value="OMPA-like"/>
    <property type="match status" value="1"/>
</dbReference>
<organism evidence="2 3">
    <name type="scientific">Oceaniferula flava</name>
    <dbReference type="NCBI Taxonomy" id="2800421"/>
    <lineage>
        <taxon>Bacteria</taxon>
        <taxon>Pseudomonadati</taxon>
        <taxon>Verrucomicrobiota</taxon>
        <taxon>Verrucomicrobiia</taxon>
        <taxon>Verrucomicrobiales</taxon>
        <taxon>Verrucomicrobiaceae</taxon>
        <taxon>Oceaniferula</taxon>
    </lineage>
</organism>
<keyword evidence="3" id="KW-1185">Reference proteome</keyword>
<dbReference type="AlphaFoldDB" id="A0AAE2VBW9"/>
<keyword evidence="2" id="KW-0378">Hydrolase</keyword>
<dbReference type="Gene3D" id="2.40.160.20">
    <property type="match status" value="1"/>
</dbReference>
<dbReference type="InterPro" id="IPR011250">
    <property type="entry name" value="OMP/PagP_B-barrel"/>
</dbReference>
<dbReference type="Proteomes" id="UP000634206">
    <property type="component" value="Unassembled WGS sequence"/>
</dbReference>
<feature type="chain" id="PRO_5042070641" evidence="1">
    <location>
        <begin position="21"/>
        <end position="202"/>
    </location>
</feature>
<evidence type="ECO:0000313" key="3">
    <source>
        <dbReference type="Proteomes" id="UP000634206"/>
    </source>
</evidence>
<proteinExistence type="predicted"/>
<dbReference type="Pfam" id="PF09411">
    <property type="entry name" value="PagL"/>
    <property type="match status" value="1"/>
</dbReference>
<evidence type="ECO:0000313" key="2">
    <source>
        <dbReference type="EMBL" id="MBK1854910.1"/>
    </source>
</evidence>
<keyword evidence="1" id="KW-0732">Signal</keyword>
<sequence>MKRLTAIALTALSVIAPASAGELSYTPAEKQEPSWKRRVMDVETGLIWNVGNNTPISYRIVPTQISWRLPYSMKKDFANGSKLIARHQFSLIGDYIQHGPEDYYFGISAAPSIEWWSPNDKWSAYFAIGGGVGLTNSTDVVGGQGQDFTLNWFAKSGLRYQVSQDFGIYGGAFFQHLSNGGQTDPNPGVDALGFTMGVSFSF</sequence>
<gene>
    <name evidence="2" type="ORF">JIN83_08055</name>
</gene>
<feature type="signal peptide" evidence="1">
    <location>
        <begin position="1"/>
        <end position="20"/>
    </location>
</feature>
<reference evidence="2" key="1">
    <citation type="submission" date="2021-01" db="EMBL/GenBank/DDBJ databases">
        <title>Modified the classification status of verrucomicrobia.</title>
        <authorList>
            <person name="Feng X."/>
        </authorList>
    </citation>
    <scope>NUCLEOTIDE SEQUENCE</scope>
    <source>
        <strain evidence="2">5K15</strain>
    </source>
</reference>
<accession>A0AAE2VBW9</accession>
<dbReference type="EMBL" id="JAENIG010000004">
    <property type="protein sequence ID" value="MBK1854910.1"/>
    <property type="molecule type" value="Genomic_DNA"/>
</dbReference>